<evidence type="ECO:0000313" key="2">
    <source>
        <dbReference type="Proteomes" id="UP000789860"/>
    </source>
</evidence>
<proteinExistence type="predicted"/>
<organism evidence="1 2">
    <name type="scientific">Scutellospora calospora</name>
    <dbReference type="NCBI Taxonomy" id="85575"/>
    <lineage>
        <taxon>Eukaryota</taxon>
        <taxon>Fungi</taxon>
        <taxon>Fungi incertae sedis</taxon>
        <taxon>Mucoromycota</taxon>
        <taxon>Glomeromycotina</taxon>
        <taxon>Glomeromycetes</taxon>
        <taxon>Diversisporales</taxon>
        <taxon>Gigasporaceae</taxon>
        <taxon>Scutellospora</taxon>
    </lineage>
</organism>
<accession>A0ACA9LVD6</accession>
<name>A0ACA9LVD6_9GLOM</name>
<evidence type="ECO:0000313" key="1">
    <source>
        <dbReference type="EMBL" id="CAG8542672.1"/>
    </source>
</evidence>
<dbReference type="EMBL" id="CAJVPM010007169">
    <property type="protein sequence ID" value="CAG8542672.1"/>
    <property type="molecule type" value="Genomic_DNA"/>
</dbReference>
<protein>
    <submittedName>
        <fullName evidence="1">1614_t:CDS:1</fullName>
    </submittedName>
</protein>
<comment type="caution">
    <text evidence="1">The sequence shown here is derived from an EMBL/GenBank/DDBJ whole genome shotgun (WGS) entry which is preliminary data.</text>
</comment>
<reference evidence="1" key="1">
    <citation type="submission" date="2021-06" db="EMBL/GenBank/DDBJ databases">
        <authorList>
            <person name="Kallberg Y."/>
            <person name="Tangrot J."/>
            <person name="Rosling A."/>
        </authorList>
    </citation>
    <scope>NUCLEOTIDE SEQUENCE</scope>
    <source>
        <strain evidence="1">AU212A</strain>
    </source>
</reference>
<gene>
    <name evidence="1" type="ORF">SCALOS_LOCUS4897</name>
</gene>
<sequence length="102" mass="11620">MSSSIYDQLKSILYNFDSISNELNLAICIAIHVQTENNIKAFKEDLKQISHILGSINSNIKNTGEDITTILQLTIENTKSLKRLEQNIEIANLLKQLEQNKF</sequence>
<dbReference type="Proteomes" id="UP000789860">
    <property type="component" value="Unassembled WGS sequence"/>
</dbReference>
<keyword evidence="2" id="KW-1185">Reference proteome</keyword>